<dbReference type="GO" id="GO:0009318">
    <property type="term" value="C:exodeoxyribonuclease VII complex"/>
    <property type="evidence" value="ECO:0007669"/>
    <property type="project" value="UniProtKB-UniRule"/>
</dbReference>
<keyword evidence="1 5" id="KW-0963">Cytoplasm</keyword>
<evidence type="ECO:0000256" key="4">
    <source>
        <dbReference type="ARBA" id="ARBA00022839"/>
    </source>
</evidence>
<dbReference type="NCBIfam" id="TIGR00237">
    <property type="entry name" value="xseA"/>
    <property type="match status" value="1"/>
</dbReference>
<reference evidence="9" key="1">
    <citation type="submission" date="2019-11" db="EMBL/GenBank/DDBJ databases">
        <authorList>
            <person name="Falquet L."/>
            <person name="Falquet L."/>
        </authorList>
    </citation>
    <scope>NUCLEOTIDE SEQUENCE</scope>
    <source>
        <strain evidence="9">8756-13</strain>
    </source>
</reference>
<dbReference type="HAMAP" id="MF_00378">
    <property type="entry name" value="Exonuc_7_L"/>
    <property type="match status" value="1"/>
</dbReference>
<gene>
    <name evidence="5 9" type="primary">xseA</name>
    <name evidence="9" type="ORF">MF5295_00098</name>
</gene>
<dbReference type="Pfam" id="PF02601">
    <property type="entry name" value="Exonuc_VII_L"/>
    <property type="match status" value="1"/>
</dbReference>
<keyword evidence="4 5" id="KW-0269">Exonuclease</keyword>
<name>A0A654IHV0_9MOLU</name>
<comment type="subcellular location">
    <subcellularLocation>
        <location evidence="5 6">Cytoplasm</location>
    </subcellularLocation>
</comment>
<evidence type="ECO:0000256" key="1">
    <source>
        <dbReference type="ARBA" id="ARBA00022490"/>
    </source>
</evidence>
<dbReference type="GO" id="GO:0003676">
    <property type="term" value="F:nucleic acid binding"/>
    <property type="evidence" value="ECO:0007669"/>
    <property type="project" value="InterPro"/>
</dbReference>
<dbReference type="InterPro" id="IPR025824">
    <property type="entry name" value="OB-fold_nuc-bd_dom"/>
</dbReference>
<comment type="similarity">
    <text evidence="5 6">Belongs to the XseA family.</text>
</comment>
<dbReference type="EC" id="3.1.11.6" evidence="5"/>
<evidence type="ECO:0000256" key="2">
    <source>
        <dbReference type="ARBA" id="ARBA00022722"/>
    </source>
</evidence>
<evidence type="ECO:0000256" key="6">
    <source>
        <dbReference type="RuleBase" id="RU004355"/>
    </source>
</evidence>
<keyword evidence="3 5" id="KW-0378">Hydrolase</keyword>
<evidence type="ECO:0000256" key="3">
    <source>
        <dbReference type="ARBA" id="ARBA00022801"/>
    </source>
</evidence>
<dbReference type="EMBL" id="LR739235">
    <property type="protein sequence ID" value="VZR97008.1"/>
    <property type="molecule type" value="Genomic_DNA"/>
</dbReference>
<comment type="subunit">
    <text evidence="5">Heterooligomer composed of large and small subunits.</text>
</comment>
<dbReference type="PANTHER" id="PTHR30008:SF0">
    <property type="entry name" value="EXODEOXYRIBONUCLEASE 7 LARGE SUBUNIT"/>
    <property type="match status" value="1"/>
</dbReference>
<comment type="function">
    <text evidence="5">Bidirectionally degrades single-stranded DNA into large acid-insoluble oligonucleotides, which are then degraded further into small acid-soluble oligonucleotides.</text>
</comment>
<dbReference type="Pfam" id="PF13742">
    <property type="entry name" value="tRNA_anti_2"/>
    <property type="match status" value="1"/>
</dbReference>
<comment type="catalytic activity">
    <reaction evidence="5 6">
        <text>Exonucleolytic cleavage in either 5'- to 3'- or 3'- to 5'-direction to yield nucleoside 5'-phosphates.</text>
        <dbReference type="EC" id="3.1.11.6"/>
    </reaction>
</comment>
<dbReference type="GO" id="GO:0006308">
    <property type="term" value="P:DNA catabolic process"/>
    <property type="evidence" value="ECO:0007669"/>
    <property type="project" value="UniProtKB-UniRule"/>
</dbReference>
<proteinExistence type="inferred from homology"/>
<accession>A0A654IHV0</accession>
<dbReference type="GO" id="GO:0005737">
    <property type="term" value="C:cytoplasm"/>
    <property type="evidence" value="ECO:0007669"/>
    <property type="project" value="UniProtKB-SubCell"/>
</dbReference>
<keyword evidence="2 5" id="KW-0540">Nuclease</keyword>
<protein>
    <recommendedName>
        <fullName evidence="5">Exodeoxyribonuclease 7 large subunit</fullName>
        <ecNumber evidence="5">3.1.11.6</ecNumber>
    </recommendedName>
    <alternativeName>
        <fullName evidence="5">Exodeoxyribonuclease VII large subunit</fullName>
        <shortName evidence="5">Exonuclease VII large subunit</shortName>
    </alternativeName>
</protein>
<evidence type="ECO:0000259" key="7">
    <source>
        <dbReference type="Pfam" id="PF02601"/>
    </source>
</evidence>
<evidence type="ECO:0000256" key="5">
    <source>
        <dbReference type="HAMAP-Rule" id="MF_00378"/>
    </source>
</evidence>
<sequence length="471" mass="53592">MEAILTVQQLNENLKSLIESQDNFKYIYVKGELSNLTFNKSGHIYFSIKDQNAAINCMMWKWNTSIIESLNLKDGVQIICYGRITYYIPTGRVSFEVGDIKIDGIGDLQKLYEQRYKQLEQAGWFDPSLKKPLPEFIKNVGIITADSGAAIKDIITTIKRRLPLINIYLFAAQVQGNQASSDIANKIKQANNFKIKLDALIVGRGGGSYEDLWAFNELDLLQAIKDSKIPIISAVGHEPDVTLSDYVADIRAATPTAAAELVSKNIDEIKNQLKNYYKTSNLLILNRLEKLKDKLTSIKSEQNKIINSHLNNQYLQLNQLSSHNPNLIQTKINGLIDNLDDKKHFVFQSIKKIIDINDKSINSYLNTNRQKISDYLKEQITDFNFMVSTFKGLINSIIRLEESDFKSLENKVELLNPLKPLENGFSIITNLNDQKITSYKQVRINEDLKVFLSDSKLLVTIKEVKANEQSK</sequence>
<feature type="domain" description="OB-fold nucleic acid binding" evidence="8">
    <location>
        <begin position="5"/>
        <end position="100"/>
    </location>
</feature>
<dbReference type="InterPro" id="IPR020579">
    <property type="entry name" value="Exonuc_VII_lsu_C"/>
</dbReference>
<dbReference type="GO" id="GO:0008855">
    <property type="term" value="F:exodeoxyribonuclease VII activity"/>
    <property type="evidence" value="ECO:0007669"/>
    <property type="project" value="UniProtKB-UniRule"/>
</dbReference>
<dbReference type="CDD" id="cd04489">
    <property type="entry name" value="ExoVII_LU_OBF"/>
    <property type="match status" value="1"/>
</dbReference>
<organism evidence="9">
    <name type="scientific">Mycoplasma feriruminatoris</name>
    <dbReference type="NCBI Taxonomy" id="1179777"/>
    <lineage>
        <taxon>Bacteria</taxon>
        <taxon>Bacillati</taxon>
        <taxon>Mycoplasmatota</taxon>
        <taxon>Mollicutes</taxon>
        <taxon>Mycoplasmataceae</taxon>
        <taxon>Mycoplasma</taxon>
    </lineage>
</organism>
<dbReference type="PANTHER" id="PTHR30008">
    <property type="entry name" value="EXODEOXYRIBONUCLEASE 7 LARGE SUBUNIT"/>
    <property type="match status" value="1"/>
</dbReference>
<evidence type="ECO:0000259" key="8">
    <source>
        <dbReference type="Pfam" id="PF13742"/>
    </source>
</evidence>
<feature type="domain" description="Exonuclease VII large subunit C-terminal" evidence="7">
    <location>
        <begin position="124"/>
        <end position="457"/>
    </location>
</feature>
<dbReference type="AlphaFoldDB" id="A0A654IHV0"/>
<dbReference type="InterPro" id="IPR003753">
    <property type="entry name" value="Exonuc_VII_L"/>
</dbReference>
<evidence type="ECO:0000313" key="9">
    <source>
        <dbReference type="EMBL" id="VZR97008.1"/>
    </source>
</evidence>